<gene>
    <name evidence="1" type="ORF">AVEN_73287_1</name>
</gene>
<accession>A0A4Y2KID0</accession>
<protein>
    <submittedName>
        <fullName evidence="1">Uncharacterized protein</fullName>
    </submittedName>
</protein>
<dbReference type="EMBL" id="BGPR01004674">
    <property type="protein sequence ID" value="GBN02085.1"/>
    <property type="molecule type" value="Genomic_DNA"/>
</dbReference>
<dbReference type="Proteomes" id="UP000499080">
    <property type="component" value="Unassembled WGS sequence"/>
</dbReference>
<name>A0A4Y2KID0_ARAVE</name>
<dbReference type="AlphaFoldDB" id="A0A4Y2KID0"/>
<keyword evidence="2" id="KW-1185">Reference proteome</keyword>
<proteinExistence type="predicted"/>
<organism evidence="1 2">
    <name type="scientific">Araneus ventricosus</name>
    <name type="common">Orbweaver spider</name>
    <name type="synonym">Epeira ventricosa</name>
    <dbReference type="NCBI Taxonomy" id="182803"/>
    <lineage>
        <taxon>Eukaryota</taxon>
        <taxon>Metazoa</taxon>
        <taxon>Ecdysozoa</taxon>
        <taxon>Arthropoda</taxon>
        <taxon>Chelicerata</taxon>
        <taxon>Arachnida</taxon>
        <taxon>Araneae</taxon>
        <taxon>Araneomorphae</taxon>
        <taxon>Entelegynae</taxon>
        <taxon>Araneoidea</taxon>
        <taxon>Araneidae</taxon>
        <taxon>Araneus</taxon>
    </lineage>
</organism>
<evidence type="ECO:0000313" key="1">
    <source>
        <dbReference type="EMBL" id="GBN02085.1"/>
    </source>
</evidence>
<comment type="caution">
    <text evidence="1">The sequence shown here is derived from an EMBL/GenBank/DDBJ whole genome shotgun (WGS) entry which is preliminary data.</text>
</comment>
<sequence length="168" mass="19582">MEASGKSVCPVERFELFLNQECRNLQIVCEHVNIAMLTEKVEEGQQIWNSVTNPLLRIRARIHGPASDRQERILPSQLSDAHALLLPFQPELRLHDDDLEDGDGCHGDHRVEIGGTFFDWNSDRERDEGSFSQRERAGKCEQHNEFIWSRREPSNISRFKFKIQKQKK</sequence>
<reference evidence="1 2" key="1">
    <citation type="journal article" date="2019" name="Sci. Rep.">
        <title>Orb-weaving spider Araneus ventricosus genome elucidates the spidroin gene catalogue.</title>
        <authorList>
            <person name="Kono N."/>
            <person name="Nakamura H."/>
            <person name="Ohtoshi R."/>
            <person name="Moran D.A.P."/>
            <person name="Shinohara A."/>
            <person name="Yoshida Y."/>
            <person name="Fujiwara M."/>
            <person name="Mori M."/>
            <person name="Tomita M."/>
            <person name="Arakawa K."/>
        </authorList>
    </citation>
    <scope>NUCLEOTIDE SEQUENCE [LARGE SCALE GENOMIC DNA]</scope>
</reference>
<evidence type="ECO:0000313" key="2">
    <source>
        <dbReference type="Proteomes" id="UP000499080"/>
    </source>
</evidence>